<protein>
    <recommendedName>
        <fullName evidence="2">DOG1 domain-containing protein</fullName>
    </recommendedName>
</protein>
<evidence type="ECO:0000313" key="4">
    <source>
        <dbReference type="Proteomes" id="UP000811246"/>
    </source>
</evidence>
<dbReference type="Proteomes" id="UP000811246">
    <property type="component" value="Chromosome 4"/>
</dbReference>
<gene>
    <name evidence="3" type="ORF">I3842_04G077400</name>
</gene>
<reference evidence="3" key="1">
    <citation type="submission" date="2021-01" db="EMBL/GenBank/DDBJ databases">
        <authorList>
            <person name="Lovell J.T."/>
            <person name="Bentley N."/>
            <person name="Bhattarai G."/>
            <person name="Jenkins J.W."/>
            <person name="Sreedasyam A."/>
            <person name="Alarcon Y."/>
            <person name="Bock C."/>
            <person name="Boston L."/>
            <person name="Carlson J."/>
            <person name="Cervantes K."/>
            <person name="Clermont K."/>
            <person name="Krom N."/>
            <person name="Kubenka K."/>
            <person name="Mamidi S."/>
            <person name="Mattison C."/>
            <person name="Monteros M."/>
            <person name="Pisani C."/>
            <person name="Plott C."/>
            <person name="Rajasekar S."/>
            <person name="Rhein H.S."/>
            <person name="Rohla C."/>
            <person name="Song M."/>
            <person name="Hilaire R.S."/>
            <person name="Shu S."/>
            <person name="Wells L."/>
            <person name="Wang X."/>
            <person name="Webber J."/>
            <person name="Heerema R.J."/>
            <person name="Klein P."/>
            <person name="Conner P."/>
            <person name="Grauke L."/>
            <person name="Grimwood J."/>
            <person name="Schmutz J."/>
            <person name="Randall J.J."/>
        </authorList>
    </citation>
    <scope>NUCLEOTIDE SEQUENCE</scope>
    <source>
        <tissue evidence="3">Leaf</tissue>
    </source>
</reference>
<comment type="caution">
    <text evidence="3">The sequence shown here is derived from an EMBL/GenBank/DDBJ whole genome shotgun (WGS) entry which is preliminary data.</text>
</comment>
<dbReference type="GO" id="GO:0006351">
    <property type="term" value="P:DNA-templated transcription"/>
    <property type="evidence" value="ECO:0007669"/>
    <property type="project" value="InterPro"/>
</dbReference>
<dbReference type="PROSITE" id="PS51806">
    <property type="entry name" value="DOG1"/>
    <property type="match status" value="1"/>
</dbReference>
<dbReference type="PANTHER" id="PTHR46354:SF4">
    <property type="entry name" value="PROTEIN DOG1-LIKE 3"/>
    <property type="match status" value="1"/>
</dbReference>
<feature type="compositionally biased region" description="Polar residues" evidence="1">
    <location>
        <begin position="1"/>
        <end position="14"/>
    </location>
</feature>
<dbReference type="EMBL" id="CM031828">
    <property type="protein sequence ID" value="KAG6717031.1"/>
    <property type="molecule type" value="Genomic_DNA"/>
</dbReference>
<dbReference type="OrthoDB" id="542841at2759"/>
<organism evidence="3 4">
    <name type="scientific">Carya illinoinensis</name>
    <name type="common">Pecan</name>
    <dbReference type="NCBI Taxonomy" id="32201"/>
    <lineage>
        <taxon>Eukaryota</taxon>
        <taxon>Viridiplantae</taxon>
        <taxon>Streptophyta</taxon>
        <taxon>Embryophyta</taxon>
        <taxon>Tracheophyta</taxon>
        <taxon>Spermatophyta</taxon>
        <taxon>Magnoliopsida</taxon>
        <taxon>eudicotyledons</taxon>
        <taxon>Gunneridae</taxon>
        <taxon>Pentapetalae</taxon>
        <taxon>rosids</taxon>
        <taxon>fabids</taxon>
        <taxon>Fagales</taxon>
        <taxon>Juglandaceae</taxon>
        <taxon>Carya</taxon>
    </lineage>
</organism>
<evidence type="ECO:0000259" key="2">
    <source>
        <dbReference type="PROSITE" id="PS51806"/>
    </source>
</evidence>
<dbReference type="AlphaFoldDB" id="A0A922F6R6"/>
<evidence type="ECO:0000313" key="3">
    <source>
        <dbReference type="EMBL" id="KAG6717031.1"/>
    </source>
</evidence>
<dbReference type="InterPro" id="IPR025422">
    <property type="entry name" value="TGA_domain"/>
</dbReference>
<dbReference type="PANTHER" id="PTHR46354">
    <property type="entry name" value="DOG1 DOMAIN-CONTAINING PROTEIN"/>
    <property type="match status" value="1"/>
</dbReference>
<name>A0A922F6R6_CARIL</name>
<dbReference type="GO" id="GO:0043565">
    <property type="term" value="F:sequence-specific DNA binding"/>
    <property type="evidence" value="ECO:0007669"/>
    <property type="project" value="InterPro"/>
</dbReference>
<feature type="domain" description="DOG1" evidence="2">
    <location>
        <begin position="68"/>
        <end position="339"/>
    </location>
</feature>
<dbReference type="Pfam" id="PF14144">
    <property type="entry name" value="DOG1"/>
    <property type="match status" value="1"/>
</dbReference>
<feature type="region of interest" description="Disordered" evidence="1">
    <location>
        <begin position="1"/>
        <end position="20"/>
    </location>
</feature>
<proteinExistence type="predicted"/>
<dbReference type="InterPro" id="IPR051886">
    <property type="entry name" value="Seed_Dev/Stress_Resp_Reg"/>
</dbReference>
<accession>A0A922F6R6</accession>
<sequence length="342" mass="37821">MSSLPNGTGNNVASSPLKATPTMSFLPNVASSSLKTTTPIMSSQLSNGGNHVASGAIGNGSSTSESELLSFQRFFEHWIVEQNKYLQDLISASKHHEQAANASTMAAESKDRADRDEVRITDKPHFRPLIDQVIQHYEQYYQAKSRCAKHDAIGVLKAPWTSALENAFMWIGGWRPSMAFHLLYSKSGQQTEEKLASFVQGTSSRGDLGDLSPSQLSKVDELQRRTIREEREITEKMAKHQETVADSAMVELSHAVTELIRSEGEGQSSGGIEKERVESVLALKEEGLEKILLRADDLRLRTLKEILAVFTPIQAVHFLTAAAELHLRLHDWGMKKDVTAGH</sequence>
<evidence type="ECO:0000256" key="1">
    <source>
        <dbReference type="SAM" id="MobiDB-lite"/>
    </source>
</evidence>